<dbReference type="EMBL" id="FPBZ01000005">
    <property type="protein sequence ID" value="SFU48993.1"/>
    <property type="molecule type" value="Genomic_DNA"/>
</dbReference>
<keyword evidence="1" id="KW-0812">Transmembrane</keyword>
<name>A0A1I7GKM7_9PROT</name>
<proteinExistence type="predicted"/>
<dbReference type="AlphaFoldDB" id="A0A1I7GKM7"/>
<sequence>MLMVQILYRAPQKTNCLLLAVTCSAGPYVIWLLLLLLLLHSISG</sequence>
<accession>A0A1I7GKM7</accession>
<dbReference type="Proteomes" id="UP000182649">
    <property type="component" value="Unassembled WGS sequence"/>
</dbReference>
<keyword evidence="1" id="KW-0472">Membrane</keyword>
<evidence type="ECO:0000256" key="1">
    <source>
        <dbReference type="SAM" id="Phobius"/>
    </source>
</evidence>
<reference evidence="2 3" key="1">
    <citation type="submission" date="2016-10" db="EMBL/GenBank/DDBJ databases">
        <authorList>
            <person name="de Groot N.N."/>
        </authorList>
    </citation>
    <scope>NUCLEOTIDE SEQUENCE [LARGE SCALE GENOMIC DNA]</scope>
    <source>
        <strain evidence="2 3">Nl14</strain>
    </source>
</reference>
<gene>
    <name evidence="2" type="ORF">SAMN05216417_10540</name>
</gene>
<protein>
    <submittedName>
        <fullName evidence="2">Uncharacterized protein</fullName>
    </submittedName>
</protein>
<evidence type="ECO:0000313" key="3">
    <source>
        <dbReference type="Proteomes" id="UP000182649"/>
    </source>
</evidence>
<feature type="transmembrane region" description="Helical" evidence="1">
    <location>
        <begin position="16"/>
        <end position="39"/>
    </location>
</feature>
<keyword evidence="1" id="KW-1133">Transmembrane helix</keyword>
<organism evidence="2 3">
    <name type="scientific">Nitrosospira multiformis</name>
    <dbReference type="NCBI Taxonomy" id="1231"/>
    <lineage>
        <taxon>Bacteria</taxon>
        <taxon>Pseudomonadati</taxon>
        <taxon>Pseudomonadota</taxon>
        <taxon>Betaproteobacteria</taxon>
        <taxon>Nitrosomonadales</taxon>
        <taxon>Nitrosomonadaceae</taxon>
        <taxon>Nitrosospira</taxon>
    </lineage>
</organism>
<evidence type="ECO:0000313" key="2">
    <source>
        <dbReference type="EMBL" id="SFU48993.1"/>
    </source>
</evidence>